<evidence type="ECO:0000313" key="2">
    <source>
        <dbReference type="EMBL" id="PJF47308.1"/>
    </source>
</evidence>
<name>A0A2M8QBY7_9CHLR</name>
<feature type="region of interest" description="Disordered" evidence="1">
    <location>
        <begin position="103"/>
        <end position="128"/>
    </location>
</feature>
<dbReference type="Gene3D" id="2.180.10.10">
    <property type="entry name" value="RHS repeat-associated core"/>
    <property type="match status" value="1"/>
</dbReference>
<dbReference type="AlphaFoldDB" id="A0A2M8QBY7"/>
<dbReference type="Proteomes" id="UP000230790">
    <property type="component" value="Unassembled WGS sequence"/>
</dbReference>
<feature type="non-terminal residue" evidence="2">
    <location>
        <position position="1"/>
    </location>
</feature>
<gene>
    <name evidence="2" type="ORF">CUN48_09260</name>
</gene>
<feature type="region of interest" description="Disordered" evidence="1">
    <location>
        <begin position="40"/>
        <end position="71"/>
    </location>
</feature>
<comment type="caution">
    <text evidence="2">The sequence shown here is derived from an EMBL/GenBank/DDBJ whole genome shotgun (WGS) entry which is preliminary data.</text>
</comment>
<reference evidence="2 3" key="1">
    <citation type="submission" date="2017-11" db="EMBL/GenBank/DDBJ databases">
        <title>Evolution of Phototrophy in the Chloroflexi Phylum Driven by Horizontal Gene Transfer.</title>
        <authorList>
            <person name="Ward L.M."/>
            <person name="Hemp J."/>
            <person name="Shih P.M."/>
            <person name="Mcglynn S.E."/>
            <person name="Fischer W."/>
        </authorList>
    </citation>
    <scope>NUCLEOTIDE SEQUENCE [LARGE SCALE GENOMIC DNA]</scope>
    <source>
        <strain evidence="2">JP3_7</strain>
    </source>
</reference>
<evidence type="ECO:0000313" key="3">
    <source>
        <dbReference type="Proteomes" id="UP000230790"/>
    </source>
</evidence>
<organism evidence="2 3">
    <name type="scientific">Candidatus Thermofonsia Clade 3 bacterium</name>
    <dbReference type="NCBI Taxonomy" id="2364212"/>
    <lineage>
        <taxon>Bacteria</taxon>
        <taxon>Bacillati</taxon>
        <taxon>Chloroflexota</taxon>
        <taxon>Candidatus Thermofontia</taxon>
        <taxon>Candidatus Thermofonsia Clade 3</taxon>
    </lineage>
</organism>
<evidence type="ECO:0000256" key="1">
    <source>
        <dbReference type="SAM" id="MobiDB-lite"/>
    </source>
</evidence>
<protein>
    <recommendedName>
        <fullName evidence="4">RHS repeat-associated core domain-containing protein</fullName>
    </recommendedName>
</protein>
<proteinExistence type="predicted"/>
<feature type="compositionally biased region" description="Basic and acidic residues" evidence="1">
    <location>
        <begin position="15"/>
        <end position="24"/>
    </location>
</feature>
<accession>A0A2M8QBY7</accession>
<sequence length="128" mass="14311">PLLARFLSPDSSVPRPDDPSHGDSLRSQALDRYAYVLNNPLRYTDPSGHTPCPRDGDSGLSGATEANTAAGQSALPHFEMLPRCLPAPVVQCPAQCTYEEVAQERVLSHHRRRPERGMRDRRGRRRLR</sequence>
<feature type="region of interest" description="Disordered" evidence="1">
    <location>
        <begin position="1"/>
        <end position="28"/>
    </location>
</feature>
<dbReference type="EMBL" id="PGTN01000055">
    <property type="protein sequence ID" value="PJF47308.1"/>
    <property type="molecule type" value="Genomic_DNA"/>
</dbReference>
<evidence type="ECO:0008006" key="4">
    <source>
        <dbReference type="Google" id="ProtNLM"/>
    </source>
</evidence>